<name>A0ABP5IUM1_9MICO</name>
<keyword evidence="3" id="KW-1185">Reference proteome</keyword>
<evidence type="ECO:0000313" key="2">
    <source>
        <dbReference type="EMBL" id="GAA2105617.1"/>
    </source>
</evidence>
<reference evidence="3" key="1">
    <citation type="journal article" date="2019" name="Int. J. Syst. Evol. Microbiol.">
        <title>The Global Catalogue of Microorganisms (GCM) 10K type strain sequencing project: providing services to taxonomists for standard genome sequencing and annotation.</title>
        <authorList>
            <consortium name="The Broad Institute Genomics Platform"/>
            <consortium name="The Broad Institute Genome Sequencing Center for Infectious Disease"/>
            <person name="Wu L."/>
            <person name="Ma J."/>
        </authorList>
    </citation>
    <scope>NUCLEOTIDE SEQUENCE [LARGE SCALE GENOMIC DNA]</scope>
    <source>
        <strain evidence="3">JCM 15900</strain>
    </source>
</reference>
<evidence type="ECO:0000256" key="1">
    <source>
        <dbReference type="SAM" id="MobiDB-lite"/>
    </source>
</evidence>
<accession>A0ABP5IUM1</accession>
<dbReference type="EMBL" id="BAAAPZ010000019">
    <property type="protein sequence ID" value="GAA2105617.1"/>
    <property type="molecule type" value="Genomic_DNA"/>
</dbReference>
<feature type="region of interest" description="Disordered" evidence="1">
    <location>
        <begin position="240"/>
        <end position="263"/>
    </location>
</feature>
<proteinExistence type="predicted"/>
<feature type="region of interest" description="Disordered" evidence="1">
    <location>
        <begin position="302"/>
        <end position="324"/>
    </location>
</feature>
<sequence length="432" mass="44943">MIEEHWVVEAEAGSGLLRVRRGAEIAWLSVPGEDGPVGEAVLEAEAEAWGCQLAAVDDAGGARTGLLVPRWSGGLLADVLRRRGGLPEGQALGVLEEALEAVLASPRPPGGHSRVSLYAFAVRNDGRIAVVPGRLRPEARTTDSAACGEILHAALTGREWADAGGPLSVTAPAADPRVRELTAALLESSASSPGLRGVLRRVRELGPDRARGFLPAEAGVEVDDAPTGVLAAEVVSRLREVPAESSAERRDRHPATRAARSCRSGRVGRLVRRQWRSAAGAACAVLLGTGAWLVVAGSSDTGRSAETAAPAPAHSATPPETPRENPLEAFAALTQRRSAAVAAGDAEALARLTVPGSPAAAADAAVELTPCPDCGEVKLEGLESVGDPASGEPDPDTAHVRAWMRTGDGRWADVEVELRRHEGRWKVHAVRG</sequence>
<comment type="caution">
    <text evidence="2">The sequence shown here is derived from an EMBL/GenBank/DDBJ whole genome shotgun (WGS) entry which is preliminary data.</text>
</comment>
<feature type="compositionally biased region" description="Basic and acidic residues" evidence="1">
    <location>
        <begin position="240"/>
        <end position="254"/>
    </location>
</feature>
<dbReference type="RefSeq" id="WP_344338358.1">
    <property type="nucleotide sequence ID" value="NZ_BAAAPZ010000019.1"/>
</dbReference>
<evidence type="ECO:0000313" key="3">
    <source>
        <dbReference type="Proteomes" id="UP001500984"/>
    </source>
</evidence>
<protein>
    <submittedName>
        <fullName evidence="2">Uncharacterized protein</fullName>
    </submittedName>
</protein>
<dbReference type="Proteomes" id="UP001500984">
    <property type="component" value="Unassembled WGS sequence"/>
</dbReference>
<feature type="compositionally biased region" description="Low complexity" evidence="1">
    <location>
        <begin position="304"/>
        <end position="318"/>
    </location>
</feature>
<gene>
    <name evidence="2" type="ORF">GCM10009823_31120</name>
</gene>
<organism evidence="2 3">
    <name type="scientific">Brevibacterium salitolerans</name>
    <dbReference type="NCBI Taxonomy" id="1403566"/>
    <lineage>
        <taxon>Bacteria</taxon>
        <taxon>Bacillati</taxon>
        <taxon>Actinomycetota</taxon>
        <taxon>Actinomycetes</taxon>
        <taxon>Micrococcales</taxon>
        <taxon>Brevibacteriaceae</taxon>
        <taxon>Brevibacterium</taxon>
    </lineage>
</organism>